<reference evidence="3 4" key="1">
    <citation type="submission" date="2018-07" db="EMBL/GenBank/DDBJ databases">
        <title>Chitinophaga K2CV101002-2 sp. nov., isolated from a monsoon evergreen broad-leaved forest soil.</title>
        <authorList>
            <person name="Lv Y."/>
        </authorList>
    </citation>
    <scope>NUCLEOTIDE SEQUENCE [LARGE SCALE GENOMIC DNA]</scope>
    <source>
        <strain evidence="3 4">GDMCC 1.1288</strain>
    </source>
</reference>
<dbReference type="EMBL" id="QPMM01000016">
    <property type="protein sequence ID" value="RFS19076.1"/>
    <property type="molecule type" value="Genomic_DNA"/>
</dbReference>
<dbReference type="AlphaFoldDB" id="A0A3E1Y369"/>
<proteinExistence type="predicted"/>
<evidence type="ECO:0000259" key="2">
    <source>
        <dbReference type="Pfam" id="PF13568"/>
    </source>
</evidence>
<sequence>MKIKVTALIMACIMSVTQLLAQEEHSFQPHLEHRILAGFNFGAATPIGFPNTIRKINAYWPEFSPSLGYELTYQACEEWGVSLGVKMDYKGMGTKDQVQYFHTIITTEDGGRFEGDFSGHNKTIAKNAYITLPFSAVFTPNTRWRFNLGGYVAWLFSSNFHGTVSDGYIRNGGPLGEKVTISEATFDFGTNVRSFDIGVQGGAAYRVGKRISIDGNLNWGLRPIFPGDFRGLDFPLYNVFLTLGVTYKI</sequence>
<evidence type="ECO:0000313" key="3">
    <source>
        <dbReference type="EMBL" id="RFS19076.1"/>
    </source>
</evidence>
<dbReference type="Proteomes" id="UP000260644">
    <property type="component" value="Unassembled WGS sequence"/>
</dbReference>
<feature type="domain" description="Outer membrane protein beta-barrel" evidence="2">
    <location>
        <begin position="31"/>
        <end position="225"/>
    </location>
</feature>
<dbReference type="InterPro" id="IPR025665">
    <property type="entry name" value="Beta-barrel_OMP_2"/>
</dbReference>
<comment type="caution">
    <text evidence="3">The sequence shown here is derived from an EMBL/GenBank/DDBJ whole genome shotgun (WGS) entry which is preliminary data.</text>
</comment>
<protein>
    <submittedName>
        <fullName evidence="3">PorT family protein</fullName>
    </submittedName>
</protein>
<evidence type="ECO:0000256" key="1">
    <source>
        <dbReference type="SAM" id="SignalP"/>
    </source>
</evidence>
<keyword evidence="1" id="KW-0732">Signal</keyword>
<accession>A0A3E1Y369</accession>
<dbReference type="OrthoDB" id="1014137at2"/>
<feature type="chain" id="PRO_5017658698" evidence="1">
    <location>
        <begin position="22"/>
        <end position="249"/>
    </location>
</feature>
<dbReference type="RefSeq" id="WP_116978554.1">
    <property type="nucleotide sequence ID" value="NZ_QPMM01000016.1"/>
</dbReference>
<dbReference type="Pfam" id="PF13568">
    <property type="entry name" value="OMP_b-brl_2"/>
    <property type="match status" value="1"/>
</dbReference>
<organism evidence="3 4">
    <name type="scientific">Chitinophaga silvatica</name>
    <dbReference type="NCBI Taxonomy" id="2282649"/>
    <lineage>
        <taxon>Bacteria</taxon>
        <taxon>Pseudomonadati</taxon>
        <taxon>Bacteroidota</taxon>
        <taxon>Chitinophagia</taxon>
        <taxon>Chitinophagales</taxon>
        <taxon>Chitinophagaceae</taxon>
        <taxon>Chitinophaga</taxon>
    </lineage>
</organism>
<gene>
    <name evidence="3" type="ORF">DVR12_25035</name>
</gene>
<keyword evidence="4" id="KW-1185">Reference proteome</keyword>
<feature type="signal peptide" evidence="1">
    <location>
        <begin position="1"/>
        <end position="21"/>
    </location>
</feature>
<name>A0A3E1Y369_9BACT</name>
<evidence type="ECO:0000313" key="4">
    <source>
        <dbReference type="Proteomes" id="UP000260644"/>
    </source>
</evidence>